<evidence type="ECO:0000313" key="16">
    <source>
        <dbReference type="EMBL" id="MBD8504635.1"/>
    </source>
</evidence>
<evidence type="ECO:0000256" key="14">
    <source>
        <dbReference type="ARBA" id="ARBA00023237"/>
    </source>
</evidence>
<keyword evidence="10 15" id="KW-0106">Calcium</keyword>
<dbReference type="SUPFAM" id="SSF56931">
    <property type="entry name" value="Outer membrane phospholipase A (OMPLA)"/>
    <property type="match status" value="1"/>
</dbReference>
<comment type="catalytic activity">
    <reaction evidence="2 15">
        <text>a 1,2-diacyl-sn-glycero-3-phosphocholine + H2O = a 1-acyl-sn-glycero-3-phosphocholine + a fatty acid + H(+)</text>
        <dbReference type="Rhea" id="RHEA:15801"/>
        <dbReference type="ChEBI" id="CHEBI:15377"/>
        <dbReference type="ChEBI" id="CHEBI:15378"/>
        <dbReference type="ChEBI" id="CHEBI:28868"/>
        <dbReference type="ChEBI" id="CHEBI:57643"/>
        <dbReference type="ChEBI" id="CHEBI:58168"/>
        <dbReference type="EC" id="3.1.1.4"/>
    </reaction>
</comment>
<evidence type="ECO:0000256" key="8">
    <source>
        <dbReference type="ARBA" id="ARBA00022729"/>
    </source>
</evidence>
<keyword evidence="12 15" id="KW-0443">Lipid metabolism</keyword>
<dbReference type="PRINTS" id="PR01486">
    <property type="entry name" value="PHPHLIPASEA1"/>
</dbReference>
<keyword evidence="5" id="KW-1134">Transmembrane beta strand</keyword>
<dbReference type="PANTHER" id="PTHR40457">
    <property type="entry name" value="PHOSPHOLIPASE A1"/>
    <property type="match status" value="1"/>
</dbReference>
<evidence type="ECO:0000256" key="11">
    <source>
        <dbReference type="ARBA" id="ARBA00022963"/>
    </source>
</evidence>
<dbReference type="InterPro" id="IPR003187">
    <property type="entry name" value="PLipase_A1"/>
</dbReference>
<dbReference type="InterPro" id="IPR036541">
    <property type="entry name" value="PLipase_A1_sf"/>
</dbReference>
<evidence type="ECO:0000256" key="7">
    <source>
        <dbReference type="ARBA" id="ARBA00022723"/>
    </source>
</evidence>
<protein>
    <recommendedName>
        <fullName evidence="15">Phospholipase A1</fullName>
        <ecNumber evidence="15">3.1.1.32</ecNumber>
        <ecNumber evidence="15">3.1.1.4</ecNumber>
    </recommendedName>
    <alternativeName>
        <fullName evidence="15">Phosphatidylcholine 1-acylhydrolase</fullName>
    </alternativeName>
</protein>
<evidence type="ECO:0000256" key="12">
    <source>
        <dbReference type="ARBA" id="ARBA00023098"/>
    </source>
</evidence>
<name>A0ABR9BGL4_9RHOO</name>
<keyword evidence="11 15" id="KW-0442">Lipid degradation</keyword>
<keyword evidence="13" id="KW-0472">Membrane</keyword>
<organism evidence="16 17">
    <name type="scientific">Thauera sedimentorum</name>
    <dbReference type="NCBI Taxonomy" id="2767595"/>
    <lineage>
        <taxon>Bacteria</taxon>
        <taxon>Pseudomonadati</taxon>
        <taxon>Pseudomonadota</taxon>
        <taxon>Betaproteobacteria</taxon>
        <taxon>Rhodocyclales</taxon>
        <taxon>Zoogloeaceae</taxon>
        <taxon>Thauera</taxon>
    </lineage>
</organism>
<keyword evidence="6" id="KW-0812">Transmembrane</keyword>
<comment type="subcellular location">
    <subcellularLocation>
        <location evidence="15">Cell outer membrane</location>
        <topology evidence="15">Multi-pass membrane protein</topology>
    </subcellularLocation>
    <text evidence="15">One of the very few enzymes located there.</text>
</comment>
<dbReference type="RefSeq" id="WP_187719363.1">
    <property type="nucleotide sequence ID" value="NZ_JACTAH010000002.1"/>
</dbReference>
<evidence type="ECO:0000256" key="5">
    <source>
        <dbReference type="ARBA" id="ARBA00022452"/>
    </source>
</evidence>
<keyword evidence="8" id="KW-0732">Signal</keyword>
<evidence type="ECO:0000256" key="6">
    <source>
        <dbReference type="ARBA" id="ARBA00022692"/>
    </source>
</evidence>
<evidence type="ECO:0000256" key="2">
    <source>
        <dbReference type="ARBA" id="ARBA00001604"/>
    </source>
</evidence>
<comment type="similarity">
    <text evidence="3 15">Belongs to the phospholipase A1 family.</text>
</comment>
<evidence type="ECO:0000313" key="17">
    <source>
        <dbReference type="Proteomes" id="UP000603602"/>
    </source>
</evidence>
<reference evidence="17" key="1">
    <citation type="submission" date="2023-07" db="EMBL/GenBank/DDBJ databases">
        <title>Thauera sp. CAU 1555 isolated from sand of Yaerae Beach.</title>
        <authorList>
            <person name="Kim W."/>
        </authorList>
    </citation>
    <scope>NUCLEOTIDE SEQUENCE [LARGE SCALE GENOMIC DNA]</scope>
    <source>
        <strain evidence="17">CAU 1555</strain>
    </source>
</reference>
<comment type="catalytic activity">
    <reaction evidence="1 15">
        <text>a 1,2-diacyl-sn-glycero-3-phosphocholine + H2O = a 2-acyl-sn-glycero-3-phosphocholine + a fatty acid + H(+)</text>
        <dbReference type="Rhea" id="RHEA:18689"/>
        <dbReference type="ChEBI" id="CHEBI:15377"/>
        <dbReference type="ChEBI" id="CHEBI:15378"/>
        <dbReference type="ChEBI" id="CHEBI:28868"/>
        <dbReference type="ChEBI" id="CHEBI:57643"/>
        <dbReference type="ChEBI" id="CHEBI:57875"/>
        <dbReference type="EC" id="3.1.1.32"/>
    </reaction>
</comment>
<dbReference type="PANTHER" id="PTHR40457:SF1">
    <property type="entry name" value="PHOSPHOLIPASE A1"/>
    <property type="match status" value="1"/>
</dbReference>
<keyword evidence="9 15" id="KW-0378">Hydrolase</keyword>
<proteinExistence type="inferred from homology"/>
<evidence type="ECO:0000256" key="10">
    <source>
        <dbReference type="ARBA" id="ARBA00022837"/>
    </source>
</evidence>
<dbReference type="EMBL" id="JACYTO010000002">
    <property type="protein sequence ID" value="MBD8504635.1"/>
    <property type="molecule type" value="Genomic_DNA"/>
</dbReference>
<comment type="cofactor">
    <cofactor evidence="15">
        <name>Ca(2+)</name>
        <dbReference type="ChEBI" id="CHEBI:29108"/>
    </cofactor>
    <text evidence="15">Binds 1 Ca(2+) ion per monomer. In the dimeric form the Ca(2+) is bound by different amino acids with binding of each Ca(2+) shared with ligands coming from each monomer. The Ca(2+) ion may have a role in catalysis.</text>
</comment>
<sequence length="406" mass="44444">MIVRFGAAAHRAWRPWRAAALALWCVLTGPAAASSWLLASPDPRVVPGESFEVVVVASTPPQHWPDSLPAQVEAPGGARIAIELAAAEGGSDAPQTATQRRYLGRWPAELLGVATLALRDMPAARLLVEASGERPAGVAALEPASAEARPAALSSSLDGEALRTDETVAPAALGFHEPIYFLVGGHDKRAARFQFSFRYRLFDDHGLVGEAFPVVRGLYFGFTQTSLWDLSSDSKPFRDSSFRPSLFYQWRASDPESGGSLAFAGGYEHESNGRDGEDSRSIDTLFLRADARYYLADGRTYLGAAPKFWFYLDKEDNPDIARYRGYAELGLRAGRDDGLMLTGLLRRGTAGKESVQLDLSYPVRRSIFSGVGAFLHLQYFKGYGETLLDYDERRGSRFRIGLSIVR</sequence>
<keyword evidence="14 15" id="KW-0998">Cell outer membrane</keyword>
<comment type="function">
    <text evidence="15">Hydrolysis of phosphatidylcholine with phospholipase A2 (EC 3.1.1.4) and phospholipase A1 (EC 3.1.1.32) activities.</text>
</comment>
<dbReference type="Gene3D" id="2.40.230.10">
    <property type="entry name" value="Phospholipase A1"/>
    <property type="match status" value="1"/>
</dbReference>
<evidence type="ECO:0000256" key="9">
    <source>
        <dbReference type="ARBA" id="ARBA00022801"/>
    </source>
</evidence>
<evidence type="ECO:0000256" key="3">
    <source>
        <dbReference type="ARBA" id="ARBA00010525"/>
    </source>
</evidence>
<dbReference type="EC" id="3.1.1.4" evidence="15"/>
<gene>
    <name evidence="16" type="ORF">IFO67_17220</name>
</gene>
<dbReference type="EC" id="3.1.1.32" evidence="15"/>
<comment type="caution">
    <text evidence="16">The sequence shown here is derived from an EMBL/GenBank/DDBJ whole genome shotgun (WGS) entry which is preliminary data.</text>
</comment>
<evidence type="ECO:0000256" key="4">
    <source>
        <dbReference type="ARBA" id="ARBA00011702"/>
    </source>
</evidence>
<evidence type="ECO:0000256" key="15">
    <source>
        <dbReference type="RuleBase" id="RU366027"/>
    </source>
</evidence>
<evidence type="ECO:0000256" key="13">
    <source>
        <dbReference type="ARBA" id="ARBA00023136"/>
    </source>
</evidence>
<keyword evidence="17" id="KW-1185">Reference proteome</keyword>
<accession>A0ABR9BGL4</accession>
<comment type="subunit">
    <text evidence="4 15">Homodimer; dimerization is reversible, and the dimeric form is the active one.</text>
</comment>
<keyword evidence="7 15" id="KW-0479">Metal-binding</keyword>
<evidence type="ECO:0000256" key="1">
    <source>
        <dbReference type="ARBA" id="ARBA00000111"/>
    </source>
</evidence>
<dbReference type="Proteomes" id="UP000603602">
    <property type="component" value="Unassembled WGS sequence"/>
</dbReference>
<dbReference type="Pfam" id="PF02253">
    <property type="entry name" value="PLA1"/>
    <property type="match status" value="1"/>
</dbReference>